<sequence length="207" mass="22794">MNPGHSTAGRQRAFTLVEVVVALSVLSLIMLATITALRTFASTQQTLDRMMARVDEVRSASSLLRDLVDSAVIGDGPDLGGLTLGGASQQSGAFFQGDDTALVWKANIMFGESFGGQYLLRLAREQDELVLRWQEPTPNNREADWSETPSRPLLTGLQTFAVAYRPGVGEDWVDEWITAGSASPATLRLRIRTRDRFWPDLIMQVPQ</sequence>
<dbReference type="NCBIfam" id="TIGR02532">
    <property type="entry name" value="IV_pilin_GFxxxE"/>
    <property type="match status" value="1"/>
</dbReference>
<protein>
    <submittedName>
        <fullName evidence="2">Prepilin-type N-terminal cleavage/methylation domain-containing protein</fullName>
    </submittedName>
</protein>
<keyword evidence="1" id="KW-0472">Membrane</keyword>
<name>A0A6C0U5P5_9GAMM</name>
<dbReference type="RefSeq" id="WP_163495751.1">
    <property type="nucleotide sequence ID" value="NZ_CP048711.1"/>
</dbReference>
<proteinExistence type="predicted"/>
<accession>A0A6C0U5P5</accession>
<evidence type="ECO:0000313" key="2">
    <source>
        <dbReference type="EMBL" id="QIB66317.1"/>
    </source>
</evidence>
<dbReference type="InterPro" id="IPR012902">
    <property type="entry name" value="N_methyl_site"/>
</dbReference>
<gene>
    <name evidence="2" type="ORF">G3T16_13780</name>
</gene>
<evidence type="ECO:0000256" key="1">
    <source>
        <dbReference type="SAM" id="Phobius"/>
    </source>
</evidence>
<dbReference type="Proteomes" id="UP000477680">
    <property type="component" value="Chromosome"/>
</dbReference>
<dbReference type="EMBL" id="CP048711">
    <property type="protein sequence ID" value="QIB66317.1"/>
    <property type="molecule type" value="Genomic_DNA"/>
</dbReference>
<evidence type="ECO:0000313" key="3">
    <source>
        <dbReference type="Proteomes" id="UP000477680"/>
    </source>
</evidence>
<keyword evidence="1" id="KW-0812">Transmembrane</keyword>
<feature type="transmembrane region" description="Helical" evidence="1">
    <location>
        <begin position="20"/>
        <end position="41"/>
    </location>
</feature>
<dbReference type="Pfam" id="PF07963">
    <property type="entry name" value="N_methyl"/>
    <property type="match status" value="1"/>
</dbReference>
<dbReference type="AlphaFoldDB" id="A0A6C0U5P5"/>
<keyword evidence="1" id="KW-1133">Transmembrane helix</keyword>
<organism evidence="2 3">
    <name type="scientific">Kineobactrum salinum</name>
    <dbReference type="NCBI Taxonomy" id="2708301"/>
    <lineage>
        <taxon>Bacteria</taxon>
        <taxon>Pseudomonadati</taxon>
        <taxon>Pseudomonadota</taxon>
        <taxon>Gammaproteobacteria</taxon>
        <taxon>Cellvibrionales</taxon>
        <taxon>Halieaceae</taxon>
        <taxon>Kineobactrum</taxon>
    </lineage>
</organism>
<dbReference type="KEGG" id="kim:G3T16_13780"/>
<keyword evidence="3" id="KW-1185">Reference proteome</keyword>
<reference evidence="2 3" key="1">
    <citation type="submission" date="2020-02" db="EMBL/GenBank/DDBJ databases">
        <title>Genome sequencing for Kineobactrum sp. M2.</title>
        <authorList>
            <person name="Park S.-J."/>
        </authorList>
    </citation>
    <scope>NUCLEOTIDE SEQUENCE [LARGE SCALE GENOMIC DNA]</scope>
    <source>
        <strain evidence="2 3">M2</strain>
    </source>
</reference>